<dbReference type="GO" id="GO:0031564">
    <property type="term" value="P:transcription antitermination"/>
    <property type="evidence" value="ECO:0007669"/>
    <property type="project" value="UniProtKB-KW"/>
</dbReference>
<proteinExistence type="inferred from homology"/>
<dbReference type="Gene3D" id="1.10.940.10">
    <property type="entry name" value="NusB-like"/>
    <property type="match status" value="1"/>
</dbReference>
<accession>A0A6P2D1E7</accession>
<keyword evidence="5 6" id="KW-0804">Transcription</keyword>
<dbReference type="GO" id="GO:0005829">
    <property type="term" value="C:cytosol"/>
    <property type="evidence" value="ECO:0007669"/>
    <property type="project" value="TreeGrafter"/>
</dbReference>
<dbReference type="InterPro" id="IPR035926">
    <property type="entry name" value="NusB-like_sf"/>
</dbReference>
<dbReference type="PANTHER" id="PTHR11078">
    <property type="entry name" value="N UTILIZATION SUBSTANCE PROTEIN B-RELATED"/>
    <property type="match status" value="1"/>
</dbReference>
<comment type="similarity">
    <text evidence="1 6">Belongs to the NusB family.</text>
</comment>
<dbReference type="InterPro" id="IPR006027">
    <property type="entry name" value="NusB_RsmB_TIM44"/>
</dbReference>
<dbReference type="PANTHER" id="PTHR11078:SF3">
    <property type="entry name" value="ANTITERMINATION NUSB DOMAIN-CONTAINING PROTEIN"/>
    <property type="match status" value="1"/>
</dbReference>
<reference evidence="8 9" key="1">
    <citation type="submission" date="2019-05" db="EMBL/GenBank/DDBJ databases">
        <authorList>
            <consortium name="Science for Life Laboratories"/>
        </authorList>
    </citation>
    <scope>NUCLEOTIDE SEQUENCE [LARGE SCALE GENOMIC DNA]</scope>
    <source>
        <strain evidence="8">Soil9</strain>
    </source>
</reference>
<evidence type="ECO:0000256" key="1">
    <source>
        <dbReference type="ARBA" id="ARBA00005952"/>
    </source>
</evidence>
<evidence type="ECO:0000313" key="8">
    <source>
        <dbReference type="EMBL" id="VTR94677.1"/>
    </source>
</evidence>
<comment type="function">
    <text evidence="6">Involved in transcription antitermination. Required for transcription of ribosomal RNA (rRNA) genes. Binds specifically to the boxA antiterminator sequence of the ribosomal RNA (rrn) operons.</text>
</comment>
<keyword evidence="2 6" id="KW-0889">Transcription antitermination</keyword>
<dbReference type="InterPro" id="IPR011605">
    <property type="entry name" value="NusB_fam"/>
</dbReference>
<dbReference type="NCBIfam" id="TIGR01951">
    <property type="entry name" value="nusB"/>
    <property type="match status" value="1"/>
</dbReference>
<dbReference type="Pfam" id="PF01029">
    <property type="entry name" value="NusB"/>
    <property type="match status" value="1"/>
</dbReference>
<dbReference type="AlphaFoldDB" id="A0A6P2D1E7"/>
<evidence type="ECO:0000256" key="6">
    <source>
        <dbReference type="HAMAP-Rule" id="MF_00073"/>
    </source>
</evidence>
<evidence type="ECO:0000256" key="3">
    <source>
        <dbReference type="ARBA" id="ARBA00022884"/>
    </source>
</evidence>
<evidence type="ECO:0000259" key="7">
    <source>
        <dbReference type="Pfam" id="PF01029"/>
    </source>
</evidence>
<dbReference type="RefSeq" id="WP_162669180.1">
    <property type="nucleotide sequence ID" value="NZ_LR593886.1"/>
</dbReference>
<evidence type="ECO:0000313" key="9">
    <source>
        <dbReference type="Proteomes" id="UP000464178"/>
    </source>
</evidence>
<dbReference type="GO" id="GO:0006353">
    <property type="term" value="P:DNA-templated transcription termination"/>
    <property type="evidence" value="ECO:0007669"/>
    <property type="project" value="UniProtKB-UniRule"/>
</dbReference>
<evidence type="ECO:0000256" key="4">
    <source>
        <dbReference type="ARBA" id="ARBA00023015"/>
    </source>
</evidence>
<protein>
    <recommendedName>
        <fullName evidence="6">Transcription antitermination protein NusB</fullName>
    </recommendedName>
    <alternativeName>
        <fullName evidence="6">Antitermination factor NusB</fullName>
    </alternativeName>
</protein>
<dbReference type="GO" id="GO:0003723">
    <property type="term" value="F:RNA binding"/>
    <property type="evidence" value="ECO:0007669"/>
    <property type="project" value="UniProtKB-UniRule"/>
</dbReference>
<feature type="domain" description="NusB/RsmB/TIM44" evidence="7">
    <location>
        <begin position="6"/>
        <end position="132"/>
    </location>
</feature>
<keyword evidence="4 6" id="KW-0805">Transcription regulation</keyword>
<evidence type="ECO:0000256" key="2">
    <source>
        <dbReference type="ARBA" id="ARBA00022814"/>
    </source>
</evidence>
<dbReference type="SUPFAM" id="SSF48013">
    <property type="entry name" value="NusB-like"/>
    <property type="match status" value="1"/>
</dbReference>
<dbReference type="Proteomes" id="UP000464178">
    <property type="component" value="Chromosome"/>
</dbReference>
<dbReference type="EMBL" id="LR593886">
    <property type="protein sequence ID" value="VTR94677.1"/>
    <property type="molecule type" value="Genomic_DNA"/>
</dbReference>
<evidence type="ECO:0000256" key="5">
    <source>
        <dbReference type="ARBA" id="ARBA00023163"/>
    </source>
</evidence>
<keyword evidence="3 6" id="KW-0694">RNA-binding</keyword>
<dbReference type="KEGG" id="gms:SOIL9_30370"/>
<keyword evidence="9" id="KW-1185">Reference proteome</keyword>
<dbReference type="CDD" id="cd00619">
    <property type="entry name" value="Terminator_NusB"/>
    <property type="match status" value="1"/>
</dbReference>
<gene>
    <name evidence="6" type="primary">nusB</name>
    <name evidence="8" type="ORF">SOIL9_30370</name>
</gene>
<dbReference type="HAMAP" id="MF_00073">
    <property type="entry name" value="NusB"/>
    <property type="match status" value="1"/>
</dbReference>
<organism evidence="8 9">
    <name type="scientific">Gemmata massiliana</name>
    <dbReference type="NCBI Taxonomy" id="1210884"/>
    <lineage>
        <taxon>Bacteria</taxon>
        <taxon>Pseudomonadati</taxon>
        <taxon>Planctomycetota</taxon>
        <taxon>Planctomycetia</taxon>
        <taxon>Gemmatales</taxon>
        <taxon>Gemmataceae</taxon>
        <taxon>Gemmata</taxon>
    </lineage>
</organism>
<sequence>MARRSRAREVALQLLFQWDQNPTPVPRKAIKTFVRDRLLADAEMEAYTLKLVDGVVARKEEIDENLKAAATNWRLSRMTPVDRNVLRLGTYELLFDTTQPPLEVVINEAIELARRFGSEDSPAFVNGVLDRVGAMKKEKGKA</sequence>
<name>A0A6P2D1E7_9BACT</name>